<dbReference type="GO" id="GO:0000785">
    <property type="term" value="C:chromatin"/>
    <property type="evidence" value="ECO:0007669"/>
    <property type="project" value="TreeGrafter"/>
</dbReference>
<protein>
    <submittedName>
        <fullName evidence="6">Putative miz zinc finger domain protein</fullName>
    </submittedName>
</protein>
<feature type="compositionally biased region" description="Basic and acidic residues" evidence="4">
    <location>
        <begin position="270"/>
        <end position="285"/>
    </location>
</feature>
<evidence type="ECO:0000256" key="1">
    <source>
        <dbReference type="ARBA" id="ARBA00022723"/>
    </source>
</evidence>
<dbReference type="AlphaFoldDB" id="A0A0G2DU60"/>
<organism evidence="6 7">
    <name type="scientific">Phaeomoniella chlamydospora</name>
    <name type="common">Phaeoacremonium chlamydosporum</name>
    <dbReference type="NCBI Taxonomy" id="158046"/>
    <lineage>
        <taxon>Eukaryota</taxon>
        <taxon>Fungi</taxon>
        <taxon>Dikarya</taxon>
        <taxon>Ascomycota</taxon>
        <taxon>Pezizomycotina</taxon>
        <taxon>Eurotiomycetes</taxon>
        <taxon>Chaetothyriomycetidae</taxon>
        <taxon>Phaeomoniellales</taxon>
        <taxon>Phaeomoniellaceae</taxon>
        <taxon>Phaeomoniella</taxon>
    </lineage>
</organism>
<keyword evidence="1" id="KW-0479">Metal-binding</keyword>
<evidence type="ECO:0000256" key="3">
    <source>
        <dbReference type="ARBA" id="ARBA00022833"/>
    </source>
</evidence>
<dbReference type="PANTHER" id="PTHR10782:SF4">
    <property type="entry name" value="TONALLI, ISOFORM E"/>
    <property type="match status" value="1"/>
</dbReference>
<comment type="caution">
    <text evidence="6">The sequence shown here is derived from an EMBL/GenBank/DDBJ whole genome shotgun (WGS) entry which is preliminary data.</text>
</comment>
<dbReference type="OrthoDB" id="27975at2759"/>
<dbReference type="GO" id="GO:0061665">
    <property type="term" value="F:SUMO ligase activity"/>
    <property type="evidence" value="ECO:0007669"/>
    <property type="project" value="TreeGrafter"/>
</dbReference>
<dbReference type="Proteomes" id="UP000053317">
    <property type="component" value="Unassembled WGS sequence"/>
</dbReference>
<dbReference type="Gene3D" id="3.30.40.10">
    <property type="entry name" value="Zinc/RING finger domain, C3HC4 (zinc finger)"/>
    <property type="match status" value="1"/>
</dbReference>
<dbReference type="EMBL" id="LCWF01000256">
    <property type="protein sequence ID" value="KKY13746.1"/>
    <property type="molecule type" value="Genomic_DNA"/>
</dbReference>
<reference evidence="6 7" key="2">
    <citation type="submission" date="2015-05" db="EMBL/GenBank/DDBJ databases">
        <authorList>
            <person name="Morales-Cruz A."/>
            <person name="Amrine K.C."/>
            <person name="Cantu D."/>
        </authorList>
    </citation>
    <scope>NUCLEOTIDE SEQUENCE [LARGE SCALE GENOMIC DNA]</scope>
    <source>
        <strain evidence="6">UCRPC4</strain>
    </source>
</reference>
<evidence type="ECO:0000259" key="5">
    <source>
        <dbReference type="Pfam" id="PF02891"/>
    </source>
</evidence>
<evidence type="ECO:0000256" key="2">
    <source>
        <dbReference type="ARBA" id="ARBA00022771"/>
    </source>
</evidence>
<dbReference type="InterPro" id="IPR004181">
    <property type="entry name" value="Znf_MIZ"/>
</dbReference>
<reference evidence="6 7" key="1">
    <citation type="submission" date="2015-05" db="EMBL/GenBank/DDBJ databases">
        <title>Distinctive expansion of gene families associated with plant cell wall degradation and secondary metabolism in the genomes of grapevine trunk pathogens.</title>
        <authorList>
            <person name="Lawrence D.P."/>
            <person name="Travadon R."/>
            <person name="Rolshausen P.E."/>
            <person name="Baumgartner K."/>
        </authorList>
    </citation>
    <scope>NUCLEOTIDE SEQUENCE [LARGE SCALE GENOMIC DNA]</scope>
    <source>
        <strain evidence="6">UCRPC4</strain>
    </source>
</reference>
<keyword evidence="7" id="KW-1185">Reference proteome</keyword>
<dbReference type="Pfam" id="PF02891">
    <property type="entry name" value="zf-MIZ"/>
    <property type="match status" value="1"/>
</dbReference>
<dbReference type="PANTHER" id="PTHR10782">
    <property type="entry name" value="ZINC FINGER MIZ DOMAIN-CONTAINING PROTEIN"/>
    <property type="match status" value="1"/>
</dbReference>
<accession>A0A0G2DU60</accession>
<sequence length="311" mass="34904">MPPALLGVTEPFFMWAFSISADDKRRATPPAEQPTWDRLDIPKDMSRDQLREEYWTVKDNVWPSTCFVTLNGHPLELRRKIHHGKDLPLDLTHYVIEGINTLEFSLLQAFAEVSKKSYAVAVERVEVGNTNRVRQAVGSVAAEDALASILSTLQARQDDEDLILVDPHLSVEVTDPFSSRIFDIPVRSVHCLHKECFDLEIFLASRKSRTQGAPTNPDEWKCPICRCDARPMNLVIDGFLEHVRQTLETLGALDTKAILVQADGTWTSKEGGDTSDSHSRKRDVESNNNQAASHEVKTEHGAVPIVIELDD</sequence>
<dbReference type="GO" id="GO:0016925">
    <property type="term" value="P:protein sumoylation"/>
    <property type="evidence" value="ECO:0007669"/>
    <property type="project" value="TreeGrafter"/>
</dbReference>
<gene>
    <name evidence="6" type="ORF">UCRPC4_g06910</name>
</gene>
<evidence type="ECO:0000313" key="7">
    <source>
        <dbReference type="Proteomes" id="UP000053317"/>
    </source>
</evidence>
<keyword evidence="2" id="KW-0863">Zinc-finger</keyword>
<dbReference type="InterPro" id="IPR013083">
    <property type="entry name" value="Znf_RING/FYVE/PHD"/>
</dbReference>
<proteinExistence type="predicted"/>
<evidence type="ECO:0000256" key="4">
    <source>
        <dbReference type="SAM" id="MobiDB-lite"/>
    </source>
</evidence>
<feature type="region of interest" description="Disordered" evidence="4">
    <location>
        <begin position="266"/>
        <end position="303"/>
    </location>
</feature>
<keyword evidence="3" id="KW-0862">Zinc</keyword>
<feature type="domain" description="SP-RING-type" evidence="5">
    <location>
        <begin position="176"/>
        <end position="226"/>
    </location>
</feature>
<dbReference type="GO" id="GO:0008270">
    <property type="term" value="F:zinc ion binding"/>
    <property type="evidence" value="ECO:0007669"/>
    <property type="project" value="UniProtKB-KW"/>
</dbReference>
<name>A0A0G2DU60_PHACM</name>
<evidence type="ECO:0000313" key="6">
    <source>
        <dbReference type="EMBL" id="KKY13746.1"/>
    </source>
</evidence>